<evidence type="ECO:0000313" key="2">
    <source>
        <dbReference type="EMBL" id="KAK7387733.1"/>
    </source>
</evidence>
<evidence type="ECO:0000256" key="1">
    <source>
        <dbReference type="SAM" id="MobiDB-lite"/>
    </source>
</evidence>
<evidence type="ECO:0000313" key="3">
    <source>
        <dbReference type="Proteomes" id="UP001386955"/>
    </source>
</evidence>
<dbReference type="EMBL" id="JAYMYS010000006">
    <property type="protein sequence ID" value="KAK7387733.1"/>
    <property type="molecule type" value="Genomic_DNA"/>
</dbReference>
<comment type="caution">
    <text evidence="2">The sequence shown here is derived from an EMBL/GenBank/DDBJ whole genome shotgun (WGS) entry which is preliminary data.</text>
</comment>
<gene>
    <name evidence="2" type="ORF">VNO78_22523</name>
</gene>
<proteinExistence type="predicted"/>
<name>A0AAN9XBM8_PSOTE</name>
<reference evidence="2 3" key="1">
    <citation type="submission" date="2024-01" db="EMBL/GenBank/DDBJ databases">
        <title>The genomes of 5 underutilized Papilionoideae crops provide insights into root nodulation and disease resistanc.</title>
        <authorList>
            <person name="Jiang F."/>
        </authorList>
    </citation>
    <scope>NUCLEOTIDE SEQUENCE [LARGE SCALE GENOMIC DNA]</scope>
    <source>
        <strain evidence="2">DUOXIRENSHENG_FW03</strain>
        <tissue evidence="2">Leaves</tissue>
    </source>
</reference>
<organism evidence="2 3">
    <name type="scientific">Psophocarpus tetragonolobus</name>
    <name type="common">Winged bean</name>
    <name type="synonym">Dolichos tetragonolobus</name>
    <dbReference type="NCBI Taxonomy" id="3891"/>
    <lineage>
        <taxon>Eukaryota</taxon>
        <taxon>Viridiplantae</taxon>
        <taxon>Streptophyta</taxon>
        <taxon>Embryophyta</taxon>
        <taxon>Tracheophyta</taxon>
        <taxon>Spermatophyta</taxon>
        <taxon>Magnoliopsida</taxon>
        <taxon>eudicotyledons</taxon>
        <taxon>Gunneridae</taxon>
        <taxon>Pentapetalae</taxon>
        <taxon>rosids</taxon>
        <taxon>fabids</taxon>
        <taxon>Fabales</taxon>
        <taxon>Fabaceae</taxon>
        <taxon>Papilionoideae</taxon>
        <taxon>50 kb inversion clade</taxon>
        <taxon>NPAAA clade</taxon>
        <taxon>indigoferoid/millettioid clade</taxon>
        <taxon>Phaseoleae</taxon>
        <taxon>Psophocarpus</taxon>
    </lineage>
</organism>
<feature type="region of interest" description="Disordered" evidence="1">
    <location>
        <begin position="1"/>
        <end position="20"/>
    </location>
</feature>
<sequence length="70" mass="7183">MYKWSKGGGNGDYGSGGTGGDGGGIALTTAVVIGDGNSGGTECIDEGVGMVAMTMVVELLYRRHHHHCRQ</sequence>
<dbReference type="Proteomes" id="UP001386955">
    <property type="component" value="Unassembled WGS sequence"/>
</dbReference>
<accession>A0AAN9XBM8</accession>
<protein>
    <submittedName>
        <fullName evidence="2">Uncharacterized protein</fullName>
    </submittedName>
</protein>
<dbReference type="AlphaFoldDB" id="A0AAN9XBM8"/>
<keyword evidence="3" id="KW-1185">Reference proteome</keyword>